<gene>
    <name evidence="1" type="ORF">D3H66_19595</name>
</gene>
<dbReference type="RefSeq" id="WP_079939752.1">
    <property type="nucleotide sequence ID" value="NZ_JAKIHU010000013.1"/>
</dbReference>
<accession>A0A5B0SXI1</accession>
<evidence type="ECO:0000313" key="2">
    <source>
        <dbReference type="Proteomes" id="UP000323297"/>
    </source>
</evidence>
<protein>
    <submittedName>
        <fullName evidence="1">Uncharacterized protein</fullName>
    </submittedName>
</protein>
<proteinExistence type="predicted"/>
<evidence type="ECO:0000313" key="1">
    <source>
        <dbReference type="EMBL" id="KAA1141979.1"/>
    </source>
</evidence>
<dbReference type="Proteomes" id="UP000323297">
    <property type="component" value="Unassembled WGS sequence"/>
</dbReference>
<organism evidence="1 2">
    <name type="scientific">Citrobacter portucalensis</name>
    <dbReference type="NCBI Taxonomy" id="1639133"/>
    <lineage>
        <taxon>Bacteria</taxon>
        <taxon>Pseudomonadati</taxon>
        <taxon>Pseudomonadota</taxon>
        <taxon>Gammaproteobacteria</taxon>
        <taxon>Enterobacterales</taxon>
        <taxon>Enterobacteriaceae</taxon>
        <taxon>Citrobacter</taxon>
        <taxon>Citrobacter freundii complex</taxon>
    </lineage>
</organism>
<name>A0A5B0SXI1_9ENTR</name>
<dbReference type="EMBL" id="VTZD01000024">
    <property type="protein sequence ID" value="KAA1141979.1"/>
    <property type="molecule type" value="Genomic_DNA"/>
</dbReference>
<comment type="caution">
    <text evidence="1">The sequence shown here is derived from an EMBL/GenBank/DDBJ whole genome shotgun (WGS) entry which is preliminary data.</text>
</comment>
<reference evidence="1 2" key="1">
    <citation type="submission" date="2019-08" db="EMBL/GenBank/DDBJ databases">
        <title>Draft genome sequence of Citrobacter portucalensis strain isolated from green turtle.</title>
        <authorList>
            <person name="Fernandes M.R."/>
            <person name="Sellera F.P."/>
            <person name="Goldeberg D.W."/>
            <person name="Costa D.C."/>
            <person name="Lincopan N."/>
        </authorList>
    </citation>
    <scope>NUCLEOTIDE SEQUENCE [LARGE SCALE GENOMIC DNA]</scope>
    <source>
        <strain evidence="1 2">TV06</strain>
    </source>
</reference>
<sequence length="71" mass="7932">MKKISGGIQECPHCGGDEFYVRATASGTTSVHYRFNGEEAFNGHMWDNVKLNEKKTAYCADCQKRIGTVED</sequence>
<dbReference type="AlphaFoldDB" id="A0A5B0SXI1"/>